<dbReference type="InterPro" id="IPR012337">
    <property type="entry name" value="RNaseH-like_sf"/>
</dbReference>
<dbReference type="PROSITE" id="PS50994">
    <property type="entry name" value="INTEGRASE"/>
    <property type="match status" value="1"/>
</dbReference>
<dbReference type="PANTHER" id="PTHR42648">
    <property type="entry name" value="TRANSPOSASE, PUTATIVE-RELATED"/>
    <property type="match status" value="1"/>
</dbReference>
<dbReference type="InterPro" id="IPR054722">
    <property type="entry name" value="PolX-like_BBD"/>
</dbReference>
<sequence>MLGDNTALDIKGVGNVPLRMFDGVVRVIQNVRWVPFLRRNLLSESVFDDLGCTINTQDGYKVVSRNGNDLIKANKSGGLYLVNCSPELNLAVSVNNSTTQKQTEIWHNRLGHIGNVGLNKLFKTGFFDFKPVNLGFCENCTFGKKTRHSFEQSSYVASAPLELVHSDLWGPSKVSTTGGRKYFLSLVDHFSRKVWIFLLKTKDETFENFKNWKTLVESQSNFKLKALKTDNGLEFCNNEFNGFCKNEGIKRLLTVPGTPQQNGTAERMNRTLLEKARCMLISSGLGNSLWGEAVVTASYLVNRSPSSVISFKTPQEMWSGIKPNISHLRPFGCAAYAHVSQGKLQPRALKCVMLGYPEGIKGYKLLVLQPGAYKCIVSRDVTFNECDFPCKRTDTTSSKYAGVSDGNFFESLDDDDSLYKEDHSGILHNDANDYSESDTDQQDDLNGGEQVVVSSDSQGSNSGSHTTSVHELTDTAVNDNVHVDNNDTDNHSTPNLADYQLVRDREPRTIIPNKRYFSNLAEFVMIAAEVVKQLAPDNFEQAMMCPKSNEWMKAMQEELQSMYFNRTWTLVPKPKNAKVIDCRWIFRLKDSLDPTEPPKFKARLVAKGFRQKEGIDYQDIFAPVIKFKTLRLMLAITTVFDWELEQMDVKTAFLHGDLKETIFMSQPPGFINKEFPEHVCLLKKSIYGLKQSPRQWNLKFDSCMSELGFLRSKYDTCLYYKHVGTENVVYILLYVDDILLIGPCKMLIVSVKDDLKLHFDMKDIGSAKRILGIDITRDRSNRSMFLSQGDYLNKILDRFNMNNSKSTPLPLGGHLELSRDPCPMTLEESEKMAKIPYDVASGSLMYAMLCTRPDLAFAVSILSRFMSDPRIKHWTAMKYTLRYLSGTKNLGLKYFNADLCDLKGFVDSDYAGCKDSRKSTTSWFFTWAGNCISWKSQLQSVVALSTTEAEYIAATEAIKEAKWLKGILGEVLGTSIVPTVFSDSQSAIYLCKDPMYHEKTKHIDVRFHYIRDEISKGNIKIDKITGDVNPADFGTKIVPVAKFLFCRQFFKVFEVP</sequence>
<dbReference type="GO" id="GO:0006508">
    <property type="term" value="P:proteolysis"/>
    <property type="evidence" value="ECO:0007669"/>
    <property type="project" value="UniProtKB-KW"/>
</dbReference>
<evidence type="ECO:0000256" key="2">
    <source>
        <dbReference type="ARBA" id="ARBA00022723"/>
    </source>
</evidence>
<accession>A0AAV0DRL9</accession>
<feature type="compositionally biased region" description="Acidic residues" evidence="5">
    <location>
        <begin position="433"/>
        <end position="443"/>
    </location>
</feature>
<feature type="domain" description="Integrase catalytic" evidence="6">
    <location>
        <begin position="156"/>
        <end position="322"/>
    </location>
</feature>
<protein>
    <recommendedName>
        <fullName evidence="6">Integrase catalytic domain-containing protein</fullName>
    </recommendedName>
</protein>
<dbReference type="Gene3D" id="3.30.420.10">
    <property type="entry name" value="Ribonuclease H-like superfamily/Ribonuclease H"/>
    <property type="match status" value="1"/>
</dbReference>
<dbReference type="InterPro" id="IPR001584">
    <property type="entry name" value="Integrase_cat-core"/>
</dbReference>
<dbReference type="Pfam" id="PF13976">
    <property type="entry name" value="gag_pre-integrs"/>
    <property type="match status" value="1"/>
</dbReference>
<dbReference type="InterPro" id="IPR025724">
    <property type="entry name" value="GAG-pre-integrase_dom"/>
</dbReference>
<dbReference type="AlphaFoldDB" id="A0AAV0DRL9"/>
<dbReference type="PANTHER" id="PTHR42648:SF28">
    <property type="entry name" value="TRANSPOSON-ENCODED PROTEIN WITH RIBONUCLEASE H-LIKE AND RETROVIRUS ZINC FINGER-LIKE DOMAINS"/>
    <property type="match status" value="1"/>
</dbReference>
<keyword evidence="1" id="KW-0645">Protease</keyword>
<evidence type="ECO:0000313" key="8">
    <source>
        <dbReference type="EMBL" id="CAH9140733.1"/>
    </source>
</evidence>
<comment type="caution">
    <text evidence="7">The sequence shown here is derived from an EMBL/GenBank/DDBJ whole genome shotgun (WGS) entry which is preliminary data.</text>
</comment>
<dbReference type="InterPro" id="IPR057670">
    <property type="entry name" value="SH3_retrovirus"/>
</dbReference>
<dbReference type="SUPFAM" id="SSF56672">
    <property type="entry name" value="DNA/RNA polymerases"/>
    <property type="match status" value="1"/>
</dbReference>
<feature type="compositionally biased region" description="Low complexity" evidence="5">
    <location>
        <begin position="447"/>
        <end position="464"/>
    </location>
</feature>
<dbReference type="InterPro" id="IPR043502">
    <property type="entry name" value="DNA/RNA_pol_sf"/>
</dbReference>
<dbReference type="SUPFAM" id="SSF53098">
    <property type="entry name" value="Ribonuclease H-like"/>
    <property type="match status" value="1"/>
</dbReference>
<evidence type="ECO:0000313" key="9">
    <source>
        <dbReference type="Proteomes" id="UP001152523"/>
    </source>
</evidence>
<dbReference type="Pfam" id="PF22936">
    <property type="entry name" value="Pol_BBD"/>
    <property type="match status" value="1"/>
</dbReference>
<dbReference type="InterPro" id="IPR013103">
    <property type="entry name" value="RVT_2"/>
</dbReference>
<dbReference type="InterPro" id="IPR036397">
    <property type="entry name" value="RNaseH_sf"/>
</dbReference>
<reference evidence="7" key="1">
    <citation type="submission" date="2022-07" db="EMBL/GenBank/DDBJ databases">
        <authorList>
            <person name="Macas J."/>
            <person name="Novak P."/>
            <person name="Neumann P."/>
        </authorList>
    </citation>
    <scope>NUCLEOTIDE SEQUENCE</scope>
</reference>
<dbReference type="EMBL" id="CAMAPF010001026">
    <property type="protein sequence ID" value="CAH9140733.1"/>
    <property type="molecule type" value="Genomic_DNA"/>
</dbReference>
<evidence type="ECO:0000256" key="3">
    <source>
        <dbReference type="ARBA" id="ARBA00022750"/>
    </source>
</evidence>
<keyword evidence="2" id="KW-0479">Metal-binding</keyword>
<feature type="region of interest" description="Disordered" evidence="5">
    <location>
        <begin position="420"/>
        <end position="468"/>
    </location>
</feature>
<keyword evidence="4" id="KW-0378">Hydrolase</keyword>
<dbReference type="Pfam" id="PF00665">
    <property type="entry name" value="rve"/>
    <property type="match status" value="1"/>
</dbReference>
<dbReference type="GO" id="GO:0004190">
    <property type="term" value="F:aspartic-type endopeptidase activity"/>
    <property type="evidence" value="ECO:0007669"/>
    <property type="project" value="UniProtKB-KW"/>
</dbReference>
<keyword evidence="3" id="KW-0064">Aspartyl protease</keyword>
<keyword evidence="9" id="KW-1185">Reference proteome</keyword>
<evidence type="ECO:0000256" key="4">
    <source>
        <dbReference type="ARBA" id="ARBA00022801"/>
    </source>
</evidence>
<organism evidence="7 9">
    <name type="scientific">Cuscuta epithymum</name>
    <dbReference type="NCBI Taxonomy" id="186058"/>
    <lineage>
        <taxon>Eukaryota</taxon>
        <taxon>Viridiplantae</taxon>
        <taxon>Streptophyta</taxon>
        <taxon>Embryophyta</taxon>
        <taxon>Tracheophyta</taxon>
        <taxon>Spermatophyta</taxon>
        <taxon>Magnoliopsida</taxon>
        <taxon>eudicotyledons</taxon>
        <taxon>Gunneridae</taxon>
        <taxon>Pentapetalae</taxon>
        <taxon>asterids</taxon>
        <taxon>lamiids</taxon>
        <taxon>Solanales</taxon>
        <taxon>Convolvulaceae</taxon>
        <taxon>Cuscuteae</taxon>
        <taxon>Cuscuta</taxon>
        <taxon>Cuscuta subgen. Cuscuta</taxon>
    </lineage>
</organism>
<gene>
    <name evidence="7" type="ORF">CEPIT_LOCUS16563</name>
    <name evidence="8" type="ORF">CEPIT_LOCUS38583</name>
</gene>
<proteinExistence type="predicted"/>
<dbReference type="GO" id="GO:0003676">
    <property type="term" value="F:nucleic acid binding"/>
    <property type="evidence" value="ECO:0007669"/>
    <property type="project" value="InterPro"/>
</dbReference>
<name>A0AAV0DRL9_9ASTE</name>
<dbReference type="Pfam" id="PF25597">
    <property type="entry name" value="SH3_retrovirus"/>
    <property type="match status" value="1"/>
</dbReference>
<dbReference type="GO" id="GO:0015074">
    <property type="term" value="P:DNA integration"/>
    <property type="evidence" value="ECO:0007669"/>
    <property type="project" value="InterPro"/>
</dbReference>
<dbReference type="Proteomes" id="UP001152523">
    <property type="component" value="Unassembled WGS sequence"/>
</dbReference>
<evidence type="ECO:0000256" key="5">
    <source>
        <dbReference type="SAM" id="MobiDB-lite"/>
    </source>
</evidence>
<evidence type="ECO:0000313" key="7">
    <source>
        <dbReference type="EMBL" id="CAH9103829.1"/>
    </source>
</evidence>
<dbReference type="EMBL" id="CAMAPF010000123">
    <property type="protein sequence ID" value="CAH9103829.1"/>
    <property type="molecule type" value="Genomic_DNA"/>
</dbReference>
<evidence type="ECO:0000259" key="6">
    <source>
        <dbReference type="PROSITE" id="PS50994"/>
    </source>
</evidence>
<dbReference type="GO" id="GO:0046872">
    <property type="term" value="F:metal ion binding"/>
    <property type="evidence" value="ECO:0007669"/>
    <property type="project" value="UniProtKB-KW"/>
</dbReference>
<dbReference type="CDD" id="cd09272">
    <property type="entry name" value="RNase_HI_RT_Ty1"/>
    <property type="match status" value="1"/>
</dbReference>
<dbReference type="InterPro" id="IPR039537">
    <property type="entry name" value="Retrotran_Ty1/copia-like"/>
</dbReference>
<evidence type="ECO:0000256" key="1">
    <source>
        <dbReference type="ARBA" id="ARBA00022670"/>
    </source>
</evidence>
<dbReference type="Pfam" id="PF07727">
    <property type="entry name" value="RVT_2"/>
    <property type="match status" value="1"/>
</dbReference>